<dbReference type="Pfam" id="PF18759">
    <property type="entry name" value="Plavaka"/>
    <property type="match status" value="1"/>
</dbReference>
<comment type="caution">
    <text evidence="1">The sequence shown here is derived from an EMBL/GenBank/DDBJ whole genome shotgun (WGS) entry which is preliminary data.</text>
</comment>
<name>A0AAD7EJC4_9AGAR</name>
<accession>A0AAD7EJC4</accession>
<evidence type="ECO:0000313" key="2">
    <source>
        <dbReference type="Proteomes" id="UP001218218"/>
    </source>
</evidence>
<organism evidence="1 2">
    <name type="scientific">Mycena albidolilacea</name>
    <dbReference type="NCBI Taxonomy" id="1033008"/>
    <lineage>
        <taxon>Eukaryota</taxon>
        <taxon>Fungi</taxon>
        <taxon>Dikarya</taxon>
        <taxon>Basidiomycota</taxon>
        <taxon>Agaricomycotina</taxon>
        <taxon>Agaricomycetes</taxon>
        <taxon>Agaricomycetidae</taxon>
        <taxon>Agaricales</taxon>
        <taxon>Marasmiineae</taxon>
        <taxon>Mycenaceae</taxon>
        <taxon>Mycena</taxon>
    </lineage>
</organism>
<reference evidence="1" key="1">
    <citation type="submission" date="2023-03" db="EMBL/GenBank/DDBJ databases">
        <title>Massive genome expansion in bonnet fungi (Mycena s.s.) driven by repeated elements and novel gene families across ecological guilds.</title>
        <authorList>
            <consortium name="Lawrence Berkeley National Laboratory"/>
            <person name="Harder C.B."/>
            <person name="Miyauchi S."/>
            <person name="Viragh M."/>
            <person name="Kuo A."/>
            <person name="Thoen E."/>
            <person name="Andreopoulos B."/>
            <person name="Lu D."/>
            <person name="Skrede I."/>
            <person name="Drula E."/>
            <person name="Henrissat B."/>
            <person name="Morin E."/>
            <person name="Kohler A."/>
            <person name="Barry K."/>
            <person name="LaButti K."/>
            <person name="Morin E."/>
            <person name="Salamov A."/>
            <person name="Lipzen A."/>
            <person name="Mereny Z."/>
            <person name="Hegedus B."/>
            <person name="Baldrian P."/>
            <person name="Stursova M."/>
            <person name="Weitz H."/>
            <person name="Taylor A."/>
            <person name="Grigoriev I.V."/>
            <person name="Nagy L.G."/>
            <person name="Martin F."/>
            <person name="Kauserud H."/>
        </authorList>
    </citation>
    <scope>NUCLEOTIDE SEQUENCE</scope>
    <source>
        <strain evidence="1">CBHHK002</strain>
    </source>
</reference>
<dbReference type="AlphaFoldDB" id="A0AAD7EJC4"/>
<dbReference type="Proteomes" id="UP001218218">
    <property type="component" value="Unassembled WGS sequence"/>
</dbReference>
<keyword evidence="2" id="KW-1185">Reference proteome</keyword>
<proteinExistence type="predicted"/>
<dbReference type="InterPro" id="IPR041078">
    <property type="entry name" value="Plavaka"/>
</dbReference>
<evidence type="ECO:0000313" key="1">
    <source>
        <dbReference type="EMBL" id="KAJ7328476.1"/>
    </source>
</evidence>
<dbReference type="EMBL" id="JARIHO010000039">
    <property type="protein sequence ID" value="KAJ7328476.1"/>
    <property type="molecule type" value="Genomic_DNA"/>
</dbReference>
<sequence>MAERPAPTDPHPWKPFRSELDFEVAEFCELNMLNRNSTGMLISLIRRCMFNPDSFTLTSQHELDELWELASHKCTPFEKGSVMVTYKKVDKTYDTYTRPLWNWALSLIQDPNLATCFVWDAEKAYKFNGESYVQFYHEPWTADAFWAAQVSLPDDPGAKAVCFLISADKSKLSSFGSQKAYAVVAGLANITADIRNSTRFGGSQIVGHQPIVKDDPNEKDKPAFSNFKNIVWHAALYKLLESIVDLSKVGHWTPCGDDVLRWLFPRILILAADYEEVCVMALIRGLQGLYPCPIYLSTEHPLRTSAESQQIIATARAKRTKEEREEHLKDHGLRDIDNVFWKIAGSDPYKAISYDPLHADDGGFWGDHLFAQIKALVEELGRQAIVQIDSHNLNHFETVMNTSFNDGSKHEDIAKMMLFVAHNVLDDDAGLLLLQALRKIHCRLCGNQHEEKNWNFPKMHARRHAFQDIKNKGAVRNFGTKPSESMHRPLRETYHRMTNFKDVTPQLVKHDHRRTVAMFVREQIDALNKAPADTNADSPDDLEASVLSNIDIGSKLRPVSFAALEDTMSKDSGFQRFRVKFGTFISDFLPAFGYTLPNGKPLSFDKDDTVVPFQFLTVHYDSLSTWTPKKDLLRCNPKFNNHPRYNYVMVKTEGTPIFARLLYMFLCRVEQKFHPFALILPFDAPTGHASRKDKALRFRRVKSKLRKESEFISVHSIIRGAVLVPDSKNPGEFLVIDILDTDTSPRLKTLYPRDHM</sequence>
<protein>
    <submittedName>
        <fullName evidence="1">Uncharacterized protein</fullName>
    </submittedName>
</protein>
<gene>
    <name evidence="1" type="ORF">DFH08DRAFT_916712</name>
</gene>